<organism evidence="2 3">
    <name type="scientific">Cylindrodendrum hubeiense</name>
    <dbReference type="NCBI Taxonomy" id="595255"/>
    <lineage>
        <taxon>Eukaryota</taxon>
        <taxon>Fungi</taxon>
        <taxon>Dikarya</taxon>
        <taxon>Ascomycota</taxon>
        <taxon>Pezizomycotina</taxon>
        <taxon>Sordariomycetes</taxon>
        <taxon>Hypocreomycetidae</taxon>
        <taxon>Hypocreales</taxon>
        <taxon>Nectriaceae</taxon>
        <taxon>Cylindrodendrum</taxon>
    </lineage>
</organism>
<dbReference type="OrthoDB" id="5207582at2759"/>
<evidence type="ECO:0000313" key="2">
    <source>
        <dbReference type="EMBL" id="KAF7543331.1"/>
    </source>
</evidence>
<evidence type="ECO:0000256" key="1">
    <source>
        <dbReference type="SAM" id="MobiDB-lite"/>
    </source>
</evidence>
<dbReference type="AlphaFoldDB" id="A0A9P5H1G1"/>
<feature type="region of interest" description="Disordered" evidence="1">
    <location>
        <begin position="75"/>
        <end position="97"/>
    </location>
</feature>
<comment type="caution">
    <text evidence="2">The sequence shown here is derived from an EMBL/GenBank/DDBJ whole genome shotgun (WGS) entry which is preliminary data.</text>
</comment>
<evidence type="ECO:0000313" key="3">
    <source>
        <dbReference type="Proteomes" id="UP000722485"/>
    </source>
</evidence>
<gene>
    <name evidence="2" type="ORF">G7Z17_g10827</name>
</gene>
<protein>
    <submittedName>
        <fullName evidence="2">Uncharacterized protein</fullName>
    </submittedName>
</protein>
<dbReference type="EMBL" id="JAANBB010000374">
    <property type="protein sequence ID" value="KAF7543331.1"/>
    <property type="molecule type" value="Genomic_DNA"/>
</dbReference>
<sequence>MKDSIAELKQTIAATKPDTHGDNKAYRDNVTGIILKKCLMGYATGELVSVISIAVCSGTAFASIPALFSSGGLLENSSGGEEEDTELKEGDGAETPSALTQERVEEVQKTWRTVSGIIQSIKDPVTAAQMGEVLFGKLSLNELSMFLRLVEVSISVAERTVASFEVIQKPLNELMSGIASTLETLGSMEAACIQFGQEIDATTRGPFSIQDATEVDTKWNEVAESSEGYLDVVNTQGISPTSWQEI</sequence>
<accession>A0A9P5H1G1</accession>
<reference evidence="2" key="1">
    <citation type="submission" date="2020-03" db="EMBL/GenBank/DDBJ databases">
        <title>Draft Genome Sequence of Cylindrodendrum hubeiense.</title>
        <authorList>
            <person name="Buettner E."/>
            <person name="Kellner H."/>
        </authorList>
    </citation>
    <scope>NUCLEOTIDE SEQUENCE</scope>
    <source>
        <strain evidence="2">IHI 201604</strain>
    </source>
</reference>
<proteinExistence type="predicted"/>
<name>A0A9P5H1G1_9HYPO</name>
<dbReference type="Proteomes" id="UP000722485">
    <property type="component" value="Unassembled WGS sequence"/>
</dbReference>
<keyword evidence="3" id="KW-1185">Reference proteome</keyword>